<dbReference type="Proteomes" id="UP000543556">
    <property type="component" value="Unassembled WGS sequence"/>
</dbReference>
<evidence type="ECO:0000256" key="3">
    <source>
        <dbReference type="ARBA" id="ARBA00023125"/>
    </source>
</evidence>
<dbReference type="InterPro" id="IPR013762">
    <property type="entry name" value="Integrase-like_cat_sf"/>
</dbReference>
<dbReference type="GO" id="GO:0003677">
    <property type="term" value="F:DNA binding"/>
    <property type="evidence" value="ECO:0007669"/>
    <property type="project" value="UniProtKB-UniRule"/>
</dbReference>
<reference evidence="7 8" key="1">
    <citation type="submission" date="2020-02" db="EMBL/GenBank/DDBJ databases">
        <title>Genome sequence of strain AETb3-4.</title>
        <authorList>
            <person name="Gao J."/>
            <person name="Zhang X."/>
        </authorList>
    </citation>
    <scope>NUCLEOTIDE SEQUENCE [LARGE SCALE GENOMIC DNA]</scope>
    <source>
        <strain evidence="7 8">AETb3-4</strain>
    </source>
</reference>
<evidence type="ECO:0000256" key="2">
    <source>
        <dbReference type="ARBA" id="ARBA00022908"/>
    </source>
</evidence>
<dbReference type="PANTHER" id="PTHR30629">
    <property type="entry name" value="PROPHAGE INTEGRASE"/>
    <property type="match status" value="1"/>
</dbReference>
<dbReference type="InterPro" id="IPR050808">
    <property type="entry name" value="Phage_Integrase"/>
</dbReference>
<feature type="domain" description="Core-binding (CB)" evidence="6">
    <location>
        <begin position="81"/>
        <end position="186"/>
    </location>
</feature>
<dbReference type="InterPro" id="IPR004107">
    <property type="entry name" value="Integrase_SAM-like_N"/>
</dbReference>
<proteinExistence type="inferred from homology"/>
<comment type="caution">
    <text evidence="7">The sequence shown here is derived from an EMBL/GenBank/DDBJ whole genome shotgun (WGS) entry which is preliminary data.</text>
</comment>
<dbReference type="Pfam" id="PF14659">
    <property type="entry name" value="Phage_int_SAM_3"/>
    <property type="match status" value="1"/>
</dbReference>
<evidence type="ECO:0000256" key="1">
    <source>
        <dbReference type="ARBA" id="ARBA00008857"/>
    </source>
</evidence>
<dbReference type="PANTHER" id="PTHR30629:SF2">
    <property type="entry name" value="PROPHAGE INTEGRASE INTS-RELATED"/>
    <property type="match status" value="1"/>
</dbReference>
<dbReference type="EMBL" id="JAAMFM010000014">
    <property type="protein sequence ID" value="NVM95361.1"/>
    <property type="molecule type" value="Genomic_DNA"/>
</dbReference>
<dbReference type="Gene3D" id="1.10.150.130">
    <property type="match status" value="1"/>
</dbReference>
<keyword evidence="3 5" id="KW-0238">DNA-binding</keyword>
<evidence type="ECO:0000313" key="7">
    <source>
        <dbReference type="EMBL" id="NVM95361.1"/>
    </source>
</evidence>
<comment type="similarity">
    <text evidence="1">Belongs to the 'phage' integrase family.</text>
</comment>
<dbReference type="PROSITE" id="PS51900">
    <property type="entry name" value="CB"/>
    <property type="match status" value="1"/>
</dbReference>
<dbReference type="AlphaFoldDB" id="A0A7Y7IH22"/>
<dbReference type="GO" id="GO:0015074">
    <property type="term" value="P:DNA integration"/>
    <property type="evidence" value="ECO:0007669"/>
    <property type="project" value="UniProtKB-KW"/>
</dbReference>
<accession>A0A7Y7IH22</accession>
<name>A0A7Y7IH22_9MICC</name>
<keyword evidence="8" id="KW-1185">Reference proteome</keyword>
<organism evidence="7 8">
    <name type="scientific">Arthrobacter wenxiniae</name>
    <dbReference type="NCBI Taxonomy" id="2713570"/>
    <lineage>
        <taxon>Bacteria</taxon>
        <taxon>Bacillati</taxon>
        <taxon>Actinomycetota</taxon>
        <taxon>Actinomycetes</taxon>
        <taxon>Micrococcales</taxon>
        <taxon>Micrococcaceae</taxon>
        <taxon>Arthrobacter</taxon>
    </lineage>
</organism>
<evidence type="ECO:0000256" key="4">
    <source>
        <dbReference type="ARBA" id="ARBA00023172"/>
    </source>
</evidence>
<evidence type="ECO:0000313" key="8">
    <source>
        <dbReference type="Proteomes" id="UP000543556"/>
    </source>
</evidence>
<keyword evidence="2" id="KW-0229">DNA integration</keyword>
<keyword evidence="4" id="KW-0233">DNA recombination</keyword>
<dbReference type="GO" id="GO:0006310">
    <property type="term" value="P:DNA recombination"/>
    <property type="evidence" value="ECO:0007669"/>
    <property type="project" value="UniProtKB-KW"/>
</dbReference>
<gene>
    <name evidence="7" type="ORF">G6034_10630</name>
</gene>
<dbReference type="InterPro" id="IPR044068">
    <property type="entry name" value="CB"/>
</dbReference>
<protein>
    <submittedName>
        <fullName evidence="7">Site-specific integrase</fullName>
    </submittedName>
</protein>
<evidence type="ECO:0000259" key="6">
    <source>
        <dbReference type="PROSITE" id="PS51900"/>
    </source>
</evidence>
<dbReference type="InterPro" id="IPR011010">
    <property type="entry name" value="DNA_brk_join_enz"/>
</dbReference>
<dbReference type="SUPFAM" id="SSF56349">
    <property type="entry name" value="DNA breaking-rejoining enzymes"/>
    <property type="match status" value="1"/>
</dbReference>
<dbReference type="Gene3D" id="1.10.443.10">
    <property type="entry name" value="Intergrase catalytic core"/>
    <property type="match status" value="1"/>
</dbReference>
<dbReference type="InterPro" id="IPR010998">
    <property type="entry name" value="Integrase_recombinase_N"/>
</dbReference>
<sequence length="302" mass="34188">MARAWIEYEWLTADKQQTAKHGVGKRWRAYWWEAIVPDAQGRTKRRRSQQFGRKGDAEQFVTKIENDLRARTYRPPENAETLVAVVAAEWLATRLNIKPATYRRYERELRSYVLPKWESVKIGTITKAQVAGWIAHLSASTAPARYKIRGTEPAQYHRAGTMRRPLTPASVDHLHTVFSAVMGWAVETDRIGRNPAAGVKLPRVIPADHVYLSHEQVDDLATAAHGVTDAEMDRALFQFLAYTGLRIDEALALTVGDLNLFRPAPRSCKHEPSTRPASGYLVPRKLTSGAACRCRGSWWTSW</sequence>
<evidence type="ECO:0000256" key="5">
    <source>
        <dbReference type="PROSITE-ProRule" id="PRU01248"/>
    </source>
</evidence>